<feature type="transmembrane region" description="Helical" evidence="1">
    <location>
        <begin position="222"/>
        <end position="242"/>
    </location>
</feature>
<comment type="caution">
    <text evidence="2">The sequence shown here is derived from an EMBL/GenBank/DDBJ whole genome shotgun (WGS) entry which is preliminary data.</text>
</comment>
<feature type="transmembrane region" description="Helical" evidence="1">
    <location>
        <begin position="199"/>
        <end position="216"/>
    </location>
</feature>
<organism evidence="2 3">
    <name type="scientific">Hafnia alvei</name>
    <dbReference type="NCBI Taxonomy" id="569"/>
    <lineage>
        <taxon>Bacteria</taxon>
        <taxon>Pseudomonadati</taxon>
        <taxon>Pseudomonadota</taxon>
        <taxon>Gammaproteobacteria</taxon>
        <taxon>Enterobacterales</taxon>
        <taxon>Hafniaceae</taxon>
        <taxon>Hafnia</taxon>
    </lineage>
</organism>
<keyword evidence="1" id="KW-0472">Membrane</keyword>
<dbReference type="InterPro" id="IPR010699">
    <property type="entry name" value="DUF1275"/>
</dbReference>
<name>A0ABD7Q3H9_HAFAL</name>
<keyword evidence="1" id="KW-0812">Transmembrane</keyword>
<feature type="transmembrane region" description="Helical" evidence="1">
    <location>
        <begin position="97"/>
        <end position="122"/>
    </location>
</feature>
<feature type="transmembrane region" description="Helical" evidence="1">
    <location>
        <begin position="159"/>
        <end position="179"/>
    </location>
</feature>
<dbReference type="Pfam" id="PF06912">
    <property type="entry name" value="DUF1275"/>
    <property type="match status" value="1"/>
</dbReference>
<dbReference type="EMBL" id="SITJ01000068">
    <property type="protein sequence ID" value="TBL67562.1"/>
    <property type="molecule type" value="Genomic_DNA"/>
</dbReference>
<gene>
    <name evidence="2" type="ORF">EYY96_11095</name>
</gene>
<evidence type="ECO:0000256" key="1">
    <source>
        <dbReference type="SAM" id="Phobius"/>
    </source>
</evidence>
<evidence type="ECO:0000313" key="2">
    <source>
        <dbReference type="EMBL" id="TBL67562.1"/>
    </source>
</evidence>
<reference evidence="2 3" key="1">
    <citation type="submission" date="2019-02" db="EMBL/GenBank/DDBJ databases">
        <title>Comparative genomic analysis of the Hafnia genus genomes.</title>
        <authorList>
            <person name="Zhiqiu Y."/>
            <person name="Chao Y."/>
            <person name="Yuhui D."/>
            <person name="Di H."/>
            <person name="Bin L."/>
        </authorList>
    </citation>
    <scope>NUCLEOTIDE SEQUENCE [LARGE SCALE GENOMIC DNA]</scope>
    <source>
        <strain evidence="2 3">PCM_1210</strain>
    </source>
</reference>
<dbReference type="AlphaFoldDB" id="A0ABD7Q3H9"/>
<sequence>MNFKTLKLPIYKSINHEIHYAMSFIGGGMEIISFKYLYKALIGYMTSNMIFGINSLAEGDFDFSSFYHILIIVIWMLLGAGHQIIANRCSYHPKSPMHGYAIAMTTSTFILFLFIFIGQYMFGHGLLGETPTLSVMPLVTIGLLFMYIQNFIIKNGGTAYPTTTSVVTTVYVLMITRLAGSFNRNKTALEQRASLSEGIHYVMVLIHFFAGAYITIKLSEHYQFNSLYLVFFVLLFLTLKVWREHSVLRNDFKKKTA</sequence>
<dbReference type="Proteomes" id="UP000291600">
    <property type="component" value="Unassembled WGS sequence"/>
</dbReference>
<proteinExistence type="predicted"/>
<keyword evidence="1" id="KW-1133">Transmembrane helix</keyword>
<accession>A0ABD7Q3H9</accession>
<evidence type="ECO:0000313" key="3">
    <source>
        <dbReference type="Proteomes" id="UP000291600"/>
    </source>
</evidence>
<feature type="transmembrane region" description="Helical" evidence="1">
    <location>
        <begin position="66"/>
        <end position="85"/>
    </location>
</feature>
<feature type="transmembrane region" description="Helical" evidence="1">
    <location>
        <begin position="134"/>
        <end position="153"/>
    </location>
</feature>
<protein>
    <submittedName>
        <fullName evidence="2">DUF1275 domain-containing protein</fullName>
    </submittedName>
</protein>
<feature type="transmembrane region" description="Helical" evidence="1">
    <location>
        <begin position="20"/>
        <end position="38"/>
    </location>
</feature>
<dbReference type="RefSeq" id="WP_115104770.1">
    <property type="nucleotide sequence ID" value="NZ_SITJ01000068.1"/>
</dbReference>